<accession>A0A6G1SD53</accession>
<dbReference type="SUPFAM" id="SSF56219">
    <property type="entry name" value="DNase I-like"/>
    <property type="match status" value="1"/>
</dbReference>
<proteinExistence type="predicted"/>
<evidence type="ECO:0000259" key="2">
    <source>
        <dbReference type="SMART" id="SM00128"/>
    </source>
</evidence>
<reference evidence="3" key="1">
    <citation type="submission" date="2018-10" db="EMBL/GenBank/DDBJ databases">
        <title>Transcriptome assembly of Aceria tosichella (Wheat curl mite) Type 2.</title>
        <authorList>
            <person name="Scully E.D."/>
            <person name="Geib S.M."/>
            <person name="Palmer N.A."/>
            <person name="Gupta A.K."/>
            <person name="Sarath G."/>
            <person name="Tatineni S."/>
        </authorList>
    </citation>
    <scope>NUCLEOTIDE SEQUENCE</scope>
    <source>
        <strain evidence="3">LincolnNE</strain>
    </source>
</reference>
<dbReference type="GO" id="GO:0046856">
    <property type="term" value="P:phosphatidylinositol dephosphorylation"/>
    <property type="evidence" value="ECO:0007669"/>
    <property type="project" value="InterPro"/>
</dbReference>
<dbReference type="Gene3D" id="3.60.10.10">
    <property type="entry name" value="Endonuclease/exonuclease/phosphatase"/>
    <property type="match status" value="1"/>
</dbReference>
<feature type="compositionally biased region" description="Polar residues" evidence="1">
    <location>
        <begin position="107"/>
        <end position="136"/>
    </location>
</feature>
<feature type="region of interest" description="Disordered" evidence="1">
    <location>
        <begin position="218"/>
        <end position="281"/>
    </location>
</feature>
<feature type="domain" description="Inositol polyphosphate-related phosphatase" evidence="2">
    <location>
        <begin position="345"/>
        <end position="654"/>
    </location>
</feature>
<dbReference type="InterPro" id="IPR000300">
    <property type="entry name" value="IPPc"/>
</dbReference>
<dbReference type="SMART" id="SM00128">
    <property type="entry name" value="IPPc"/>
    <property type="match status" value="1"/>
</dbReference>
<feature type="region of interest" description="Disordered" evidence="1">
    <location>
        <begin position="1"/>
        <end position="45"/>
    </location>
</feature>
<gene>
    <name evidence="3" type="primary">Inpp5e</name>
    <name evidence="3" type="ORF">g.13572</name>
</gene>
<feature type="compositionally biased region" description="Low complexity" evidence="1">
    <location>
        <begin position="245"/>
        <end position="275"/>
    </location>
</feature>
<dbReference type="Pfam" id="PF22669">
    <property type="entry name" value="Exo_endo_phos2"/>
    <property type="match status" value="1"/>
</dbReference>
<name>A0A6G1SD53_9ACAR</name>
<dbReference type="InterPro" id="IPR036691">
    <property type="entry name" value="Endo/exonu/phosph_ase_sf"/>
</dbReference>
<dbReference type="PANTHER" id="PTHR47039">
    <property type="entry name" value="INOSITOL POLYPHOSPHATE 5-PHOSPHATASE E"/>
    <property type="match status" value="1"/>
</dbReference>
<dbReference type="PANTHER" id="PTHR47039:SF1">
    <property type="entry name" value="INOSITOL POLYPHOSPHATE 5-PHOSPHATASE E"/>
    <property type="match status" value="1"/>
</dbReference>
<dbReference type="InterPro" id="IPR053321">
    <property type="entry name" value="IPP-5-Phosphatase_Type_IV"/>
</dbReference>
<dbReference type="GO" id="GO:0016791">
    <property type="term" value="F:phosphatase activity"/>
    <property type="evidence" value="ECO:0007669"/>
    <property type="project" value="InterPro"/>
</dbReference>
<dbReference type="EMBL" id="GGYP01003685">
    <property type="protein sequence ID" value="MDE48456.1"/>
    <property type="molecule type" value="Transcribed_RNA"/>
</dbReference>
<evidence type="ECO:0000313" key="3">
    <source>
        <dbReference type="EMBL" id="MDE48456.1"/>
    </source>
</evidence>
<protein>
    <submittedName>
        <fullName evidence="3">Inositol polyphosphate 5-phosphatase</fullName>
    </submittedName>
</protein>
<organism evidence="3">
    <name type="scientific">Aceria tosichella</name>
    <name type="common">wheat curl mite</name>
    <dbReference type="NCBI Taxonomy" id="561515"/>
    <lineage>
        <taxon>Eukaryota</taxon>
        <taxon>Metazoa</taxon>
        <taxon>Ecdysozoa</taxon>
        <taxon>Arthropoda</taxon>
        <taxon>Chelicerata</taxon>
        <taxon>Arachnida</taxon>
        <taxon>Acari</taxon>
        <taxon>Acariformes</taxon>
        <taxon>Trombidiformes</taxon>
        <taxon>Prostigmata</taxon>
        <taxon>Eupodina</taxon>
        <taxon>Eriophyoidea</taxon>
        <taxon>Eriophyidae</taxon>
        <taxon>Eriophyinae</taxon>
        <taxon>Aceriini</taxon>
        <taxon>Aceria</taxon>
    </lineage>
</organism>
<sequence length="700" mass="78179">MDKKLNTVGQQVQQQHSQTPPPTPSEPDLISHQLAPSCDSPRRLNAPIDIDTALRLQSQASYVQEPARGGGSSGGGASAASLAGTASLAGPRSLACGQRYQERATPTVPTNANSSGGGDSNTLVSSNNQKQPQRRSNISLNNYYDHYNLRAQFPNASVNNISVDYIDCLSNNDLVASAAQGSVQATAAAGRDTAAAMRGIPSCRKHLSRFHRSHRIEPGQAAAGSQQQQQQQTTPSSSGDDDLPQSNNLQSGQIIQNNNNNNNDSSSLITSNSTNADDCSSSAAFEQFNQQQLDQSGSNTNNNPSGSILYPISVSEAKKRTYFIGSVSQISLLSHDELHRYFPNGRVSIFVCTWNQNRKRAPMNLNDLLLPDQLVYMPDIYAVGIQEAYSSQQDYLREWEIELQTTLGPNHVLLHSCSLGSLHLALFIRRDLIWFCSTPEESLYNSRSMPTNMIKTKGAISIAFRFFGTSFMFTNCHFPAHENKVRDRIDEYQRIINSIDLPKNLKLLKPRYLSNDSTARFDCVFFMGDLNFRLLNRTFDETIQILEDIFQSKEPSYEALTQNDELLKVMESQQAFHGFEESPIKFPPTYKFLAQTNKYDRQTKRVPSYTDRILFRSKRQRHIQCLIYDWLPQLLSSDHKPVYSLFDVLIRPGHERNMVGSLNAGLFQRTVYMEALKRRAEDSDGLRENGASGNLICSIS</sequence>
<dbReference type="AlphaFoldDB" id="A0A6G1SD53"/>
<feature type="region of interest" description="Disordered" evidence="1">
    <location>
        <begin position="102"/>
        <end position="136"/>
    </location>
</feature>
<evidence type="ECO:0000256" key="1">
    <source>
        <dbReference type="SAM" id="MobiDB-lite"/>
    </source>
</evidence>
<feature type="compositionally biased region" description="Low complexity" evidence="1">
    <location>
        <begin position="218"/>
        <end position="238"/>
    </location>
</feature>